<dbReference type="EMBL" id="JAPTNG010000008">
    <property type="protein sequence ID" value="MCZ0831433.1"/>
    <property type="molecule type" value="Genomic_DNA"/>
</dbReference>
<organism evidence="1 2">
    <name type="scientific">Brevibacillus halotolerans</name>
    <dbReference type="NCBI Taxonomy" id="1507437"/>
    <lineage>
        <taxon>Bacteria</taxon>
        <taxon>Bacillati</taxon>
        <taxon>Bacillota</taxon>
        <taxon>Bacilli</taxon>
        <taxon>Bacillales</taxon>
        <taxon>Paenibacillaceae</taxon>
        <taxon>Brevibacillus</taxon>
    </lineage>
</organism>
<evidence type="ECO:0000313" key="2">
    <source>
        <dbReference type="Proteomes" id="UP001067708"/>
    </source>
</evidence>
<keyword evidence="2" id="KW-1185">Reference proteome</keyword>
<dbReference type="Proteomes" id="UP001067708">
    <property type="component" value="Unassembled WGS sequence"/>
</dbReference>
<proteinExistence type="predicted"/>
<comment type="caution">
    <text evidence="1">The sequence shown here is derived from an EMBL/GenBank/DDBJ whole genome shotgun (WGS) entry which is preliminary data.</text>
</comment>
<dbReference type="RefSeq" id="WP_212932717.1">
    <property type="nucleotide sequence ID" value="NZ_BORK01000014.1"/>
</dbReference>
<gene>
    <name evidence="1" type="ORF">O0535_11780</name>
</gene>
<reference evidence="1" key="1">
    <citation type="submission" date="2022-09" db="EMBL/GenBank/DDBJ databases">
        <title>Genome analysis and characterization of larvicidal activity of Brevibacillus strains.</title>
        <authorList>
            <person name="Patrusheva E.V."/>
            <person name="Izotova A.O."/>
            <person name="Toshchakov S.V."/>
            <person name="Sineoky S.P."/>
        </authorList>
    </citation>
    <scope>NUCLEOTIDE SEQUENCE</scope>
    <source>
        <strain evidence="1">VKPM_B-13244</strain>
    </source>
</reference>
<accession>A0ABT4HXA9</accession>
<protein>
    <submittedName>
        <fullName evidence="1">Uncharacterized protein</fullName>
    </submittedName>
</protein>
<sequence>MGIWTGKIVDRSREWIEKANNITPKTTQNNTSVMKEKQYGIGGGRNA</sequence>
<name>A0ABT4HXA9_9BACL</name>
<evidence type="ECO:0000313" key="1">
    <source>
        <dbReference type="EMBL" id="MCZ0831433.1"/>
    </source>
</evidence>